<dbReference type="InterPro" id="IPR037129">
    <property type="entry name" value="XPA_sf"/>
</dbReference>
<dbReference type="OrthoDB" id="68328at2759"/>
<feature type="region of interest" description="Disordered" evidence="1">
    <location>
        <begin position="368"/>
        <end position="404"/>
    </location>
</feature>
<dbReference type="InParanoid" id="A0A1Y2AXP3"/>
<reference evidence="2 3" key="1">
    <citation type="submission" date="2016-07" db="EMBL/GenBank/DDBJ databases">
        <title>Pervasive Adenine N6-methylation of Active Genes in Fungi.</title>
        <authorList>
            <consortium name="DOE Joint Genome Institute"/>
            <person name="Mondo S.J."/>
            <person name="Dannebaum R.O."/>
            <person name="Kuo R.C."/>
            <person name="Labutti K."/>
            <person name="Haridas S."/>
            <person name="Kuo A."/>
            <person name="Salamov A."/>
            <person name="Ahrendt S.R."/>
            <person name="Lipzen A."/>
            <person name="Sullivan W."/>
            <person name="Andreopoulos W.B."/>
            <person name="Clum A."/>
            <person name="Lindquist E."/>
            <person name="Daum C."/>
            <person name="Ramamoorthy G.K."/>
            <person name="Gryganskyi A."/>
            <person name="Culley D."/>
            <person name="Magnuson J.K."/>
            <person name="James T.Y."/>
            <person name="O'Malley M.A."/>
            <person name="Stajich J.E."/>
            <person name="Spatafora J.W."/>
            <person name="Visel A."/>
            <person name="Grigoriev I.V."/>
        </authorList>
    </citation>
    <scope>NUCLEOTIDE SEQUENCE [LARGE SCALE GENOMIC DNA]</scope>
    <source>
        <strain evidence="2 3">68-887.2</strain>
    </source>
</reference>
<dbReference type="SUPFAM" id="SSF81383">
    <property type="entry name" value="F-box domain"/>
    <property type="match status" value="1"/>
</dbReference>
<protein>
    <recommendedName>
        <fullName evidence="4">F-box domain-containing protein</fullName>
    </recommendedName>
</protein>
<proteinExistence type="predicted"/>
<sequence length="561" mass="63698">MPEITVQTDETDDVEAADAALGVKPKRITRSVLRLSGVLPSPPVKPVNNAYLELGSDSDLTDLEDDPNHDALTFTETIMMAESSSDDSDYDQRRRSKGRRLSKIRGAKAINKGKGKARSKYHGEDEEADNEAETGGKKRKGKKDMVAEEAKWHDIPDWGDRKDCPLESLPPEVLNRCFGRSAGLELRDYVALAGVCRLFRSQFNNNFFWGVLGRRDWGVSTEETEKYALTPFTNTVEDWRRERSPPKPKPTHYIPRGDRKEWSESQYVVYREEKAFWRAAEKERRRKLHDEIEEGAERDRARARNRTRYIVVRESHRKILADVKGRLDGQTPVAKDERGLPVEVTYPLSTKVPALEEVNESTVTENLIAARTKRPSSPSNAIPGSHKKRRTTSPTRKKGWKVPETDTESEFEELTLYDADGAYIPFNHWRSEARRQAVETIHSEYINKTDALREFKVTEGELITLKHCLVTNPMSSKQPQQAFLRVAVEALAFRSHGGPLGQKEHIRLAEERASKLLKARQHRLEKKVALGKVGKVKAPCFHSTGDGWDHLIPPPGVNHSS</sequence>
<dbReference type="Proteomes" id="UP000193986">
    <property type="component" value="Unassembled WGS sequence"/>
</dbReference>
<dbReference type="CDD" id="cd21075">
    <property type="entry name" value="DBD_XPA-like"/>
    <property type="match status" value="1"/>
</dbReference>
<name>A0A1Y2AXP3_9TREE</name>
<feature type="compositionally biased region" description="Basic residues" evidence="1">
    <location>
        <begin position="94"/>
        <end position="120"/>
    </location>
</feature>
<dbReference type="EMBL" id="MCFC01000039">
    <property type="protein sequence ID" value="ORY27359.1"/>
    <property type="molecule type" value="Genomic_DNA"/>
</dbReference>
<comment type="caution">
    <text evidence="2">The sequence shown here is derived from an EMBL/GenBank/DDBJ whole genome shotgun (WGS) entry which is preliminary data.</text>
</comment>
<keyword evidence="3" id="KW-1185">Reference proteome</keyword>
<feature type="region of interest" description="Disordered" evidence="1">
    <location>
        <begin position="82"/>
        <end position="147"/>
    </location>
</feature>
<accession>A0A1Y2AXP3</accession>
<organism evidence="2 3">
    <name type="scientific">Naematelia encephala</name>
    <dbReference type="NCBI Taxonomy" id="71784"/>
    <lineage>
        <taxon>Eukaryota</taxon>
        <taxon>Fungi</taxon>
        <taxon>Dikarya</taxon>
        <taxon>Basidiomycota</taxon>
        <taxon>Agaricomycotina</taxon>
        <taxon>Tremellomycetes</taxon>
        <taxon>Tremellales</taxon>
        <taxon>Naemateliaceae</taxon>
        <taxon>Naematelia</taxon>
    </lineage>
</organism>
<dbReference type="AlphaFoldDB" id="A0A1Y2AXP3"/>
<dbReference type="CDD" id="cd09917">
    <property type="entry name" value="F-box_SF"/>
    <property type="match status" value="1"/>
</dbReference>
<dbReference type="Gene3D" id="3.90.530.10">
    <property type="entry name" value="XPA C-terminal domain"/>
    <property type="match status" value="1"/>
</dbReference>
<feature type="compositionally biased region" description="Basic residues" evidence="1">
    <location>
        <begin position="385"/>
        <end position="400"/>
    </location>
</feature>
<evidence type="ECO:0000256" key="1">
    <source>
        <dbReference type="SAM" id="MobiDB-lite"/>
    </source>
</evidence>
<dbReference type="STRING" id="71784.A0A1Y2AXP3"/>
<gene>
    <name evidence="2" type="ORF">BCR39DRAFT_229288</name>
</gene>
<evidence type="ECO:0008006" key="4">
    <source>
        <dbReference type="Google" id="ProtNLM"/>
    </source>
</evidence>
<dbReference type="InterPro" id="IPR036047">
    <property type="entry name" value="F-box-like_dom_sf"/>
</dbReference>
<evidence type="ECO:0000313" key="3">
    <source>
        <dbReference type="Proteomes" id="UP000193986"/>
    </source>
</evidence>
<evidence type="ECO:0000313" key="2">
    <source>
        <dbReference type="EMBL" id="ORY27359.1"/>
    </source>
</evidence>